<dbReference type="PANTHER" id="PTHR10491">
    <property type="entry name" value="DTDP-4-DEHYDRORHAMNOSE REDUCTASE"/>
    <property type="match status" value="1"/>
</dbReference>
<dbReference type="EMBL" id="JAHHHW010000022">
    <property type="protein sequence ID" value="MBW4430593.1"/>
    <property type="molecule type" value="Genomic_DNA"/>
</dbReference>
<comment type="pathway">
    <text evidence="2">Carbohydrate biosynthesis; dTDP-L-rhamnose biosynthesis.</text>
</comment>
<evidence type="ECO:0000313" key="4">
    <source>
        <dbReference type="EMBL" id="MBW4430593.1"/>
    </source>
</evidence>
<dbReference type="GO" id="GO:0008831">
    <property type="term" value="F:dTDP-4-dehydrorhamnose reductase activity"/>
    <property type="evidence" value="ECO:0007669"/>
    <property type="project" value="UniProtKB-EC"/>
</dbReference>
<reference evidence="4" key="2">
    <citation type="journal article" date="2022" name="Microbiol. Resour. Announc.">
        <title>Metagenome Sequencing to Explore Phylogenomics of Terrestrial Cyanobacteria.</title>
        <authorList>
            <person name="Ward R.D."/>
            <person name="Stajich J.E."/>
            <person name="Johansen J.R."/>
            <person name="Huntemann M."/>
            <person name="Clum A."/>
            <person name="Foster B."/>
            <person name="Foster B."/>
            <person name="Roux S."/>
            <person name="Palaniappan K."/>
            <person name="Varghese N."/>
            <person name="Mukherjee S."/>
            <person name="Reddy T.B.K."/>
            <person name="Daum C."/>
            <person name="Copeland A."/>
            <person name="Chen I.A."/>
            <person name="Ivanova N.N."/>
            <person name="Kyrpides N.C."/>
            <person name="Shapiro N."/>
            <person name="Eloe-Fadrosh E.A."/>
            <person name="Pietrasiak N."/>
        </authorList>
    </citation>
    <scope>NUCLEOTIDE SEQUENCE</scope>
    <source>
        <strain evidence="4">HA4357-MV3</strain>
    </source>
</reference>
<comment type="similarity">
    <text evidence="1 2">Belongs to the dTDP-4-dehydrorhamnose reductase family.</text>
</comment>
<reference evidence="4" key="1">
    <citation type="submission" date="2021-05" db="EMBL/GenBank/DDBJ databases">
        <authorList>
            <person name="Pietrasiak N."/>
            <person name="Ward R."/>
            <person name="Stajich J.E."/>
            <person name="Kurbessoian T."/>
        </authorList>
    </citation>
    <scope>NUCLEOTIDE SEQUENCE</scope>
    <source>
        <strain evidence="4">HA4357-MV3</strain>
    </source>
</reference>
<organism evidence="4 5">
    <name type="scientific">Pelatocladus maniniholoensis HA4357-MV3</name>
    <dbReference type="NCBI Taxonomy" id="1117104"/>
    <lineage>
        <taxon>Bacteria</taxon>
        <taxon>Bacillati</taxon>
        <taxon>Cyanobacteriota</taxon>
        <taxon>Cyanophyceae</taxon>
        <taxon>Nostocales</taxon>
        <taxon>Nostocaceae</taxon>
        <taxon>Pelatocladus</taxon>
    </lineage>
</organism>
<accession>A0A9E3H4A8</accession>
<dbReference type="SUPFAM" id="SSF51735">
    <property type="entry name" value="NAD(P)-binding Rossmann-fold domains"/>
    <property type="match status" value="1"/>
</dbReference>
<dbReference type="InterPro" id="IPR005913">
    <property type="entry name" value="dTDP_dehydrorham_reduct"/>
</dbReference>
<keyword evidence="2" id="KW-0560">Oxidoreductase</keyword>
<protein>
    <recommendedName>
        <fullName evidence="2">dTDP-4-dehydrorhamnose reductase</fullName>
        <ecNumber evidence="2">1.1.1.133</ecNumber>
    </recommendedName>
</protein>
<gene>
    <name evidence="4" type="ORF">KME28_02235</name>
</gene>
<dbReference type="Pfam" id="PF04321">
    <property type="entry name" value="RmlD_sub_bind"/>
    <property type="match status" value="1"/>
</dbReference>
<evidence type="ECO:0000259" key="3">
    <source>
        <dbReference type="Pfam" id="PF04321"/>
    </source>
</evidence>
<proteinExistence type="inferred from homology"/>
<dbReference type="GO" id="GO:0048270">
    <property type="term" value="F:methionine adenosyltransferase regulator activity"/>
    <property type="evidence" value="ECO:0007669"/>
    <property type="project" value="TreeGrafter"/>
</dbReference>
<dbReference type="CDD" id="cd05254">
    <property type="entry name" value="dTDP_HR_like_SDR_e"/>
    <property type="match status" value="1"/>
</dbReference>
<keyword evidence="2" id="KW-0521">NADP</keyword>
<evidence type="ECO:0000256" key="2">
    <source>
        <dbReference type="RuleBase" id="RU364082"/>
    </source>
</evidence>
<dbReference type="InterPro" id="IPR036291">
    <property type="entry name" value="NAD(P)-bd_dom_sf"/>
</dbReference>
<evidence type="ECO:0000256" key="1">
    <source>
        <dbReference type="ARBA" id="ARBA00010944"/>
    </source>
</evidence>
<comment type="function">
    <text evidence="2">Catalyzes the reduction of dTDP-6-deoxy-L-lyxo-4-hexulose to yield dTDP-L-rhamnose.</text>
</comment>
<dbReference type="PANTHER" id="PTHR10491:SF4">
    <property type="entry name" value="METHIONINE ADENOSYLTRANSFERASE 2 SUBUNIT BETA"/>
    <property type="match status" value="1"/>
</dbReference>
<dbReference type="EC" id="1.1.1.133" evidence="2"/>
<feature type="domain" description="RmlD-like substrate binding" evidence="3">
    <location>
        <begin position="3"/>
        <end position="290"/>
    </location>
</feature>
<comment type="caution">
    <text evidence="4">The sequence shown here is derived from an EMBL/GenBank/DDBJ whole genome shotgun (WGS) entry which is preliminary data.</text>
</comment>
<dbReference type="GO" id="GO:0048269">
    <property type="term" value="C:methionine adenosyltransferase complex"/>
    <property type="evidence" value="ECO:0007669"/>
    <property type="project" value="TreeGrafter"/>
</dbReference>
<dbReference type="InterPro" id="IPR029903">
    <property type="entry name" value="RmlD-like-bd"/>
</dbReference>
<dbReference type="GO" id="GO:0006556">
    <property type="term" value="P:S-adenosylmethionine biosynthetic process"/>
    <property type="evidence" value="ECO:0007669"/>
    <property type="project" value="TreeGrafter"/>
</dbReference>
<dbReference type="AlphaFoldDB" id="A0A9E3H4A8"/>
<dbReference type="Proteomes" id="UP000813215">
    <property type="component" value="Unassembled WGS sequence"/>
</dbReference>
<sequence length="302" mass="33593">MRKLLVTGASGFLGWHLCQLANLKWEVYGTFLTNSVEIPNTKMLKVNLTNFQELKQIFSEIQPAAVIHTAAQSQPNYCQNHPEETYATNVMVSHNIAGLCADHCIPCVFTSTDLVFDGLNPPYPETDPVCPVNKYGEQKVMAEVGMLERYPLTAVCRMPLMFGAATPTASSFIQPFIQTLQEGKELKLFTDEFRTPVSANTAAKGLLLALEKVKGIIHLGGKERISRYDFGRLLVEIFQLPTTGLKACLQQDVKMSAPRPSDVSLDSSQAFALGYQPLCLQSQLEELTNKYSLNKHRDIFTL</sequence>
<evidence type="ECO:0000313" key="5">
    <source>
        <dbReference type="Proteomes" id="UP000813215"/>
    </source>
</evidence>
<dbReference type="Gene3D" id="3.40.50.720">
    <property type="entry name" value="NAD(P)-binding Rossmann-like Domain"/>
    <property type="match status" value="1"/>
</dbReference>
<name>A0A9E3H4A8_9NOST</name>